<dbReference type="InterPro" id="IPR023214">
    <property type="entry name" value="HAD_sf"/>
</dbReference>
<accession>A0A0F5LVY7</accession>
<dbReference type="InterPro" id="IPR051600">
    <property type="entry name" value="Beta-PGM-like"/>
</dbReference>
<dbReference type="RefSeq" id="WP_046134369.1">
    <property type="nucleotide sequence ID" value="NZ_FQVC01000001.1"/>
</dbReference>
<dbReference type="OrthoDB" id="9797743at2"/>
<dbReference type="PATRIC" id="fig|1121477.3.peg.2264"/>
<dbReference type="PANTHER" id="PTHR46193">
    <property type="entry name" value="6-PHOSPHOGLUCONATE PHOSPHATASE"/>
    <property type="match status" value="1"/>
</dbReference>
<dbReference type="SFLD" id="SFLDS00003">
    <property type="entry name" value="Haloacid_Dehalogenase"/>
    <property type="match status" value="1"/>
</dbReference>
<dbReference type="EMBL" id="FQVC01000001">
    <property type="protein sequence ID" value="SHE34177.1"/>
    <property type="molecule type" value="Genomic_DNA"/>
</dbReference>
<keyword evidence="7" id="KW-1185">Reference proteome</keyword>
<dbReference type="SUPFAM" id="SSF56784">
    <property type="entry name" value="HAD-like"/>
    <property type="match status" value="1"/>
</dbReference>
<proteinExistence type="inferred from homology"/>
<dbReference type="GO" id="GO:0046872">
    <property type="term" value="F:metal ion binding"/>
    <property type="evidence" value="ECO:0007669"/>
    <property type="project" value="UniProtKB-KW"/>
</dbReference>
<organism evidence="5 7">
    <name type="scientific">Devosia limi DSM 17137</name>
    <dbReference type="NCBI Taxonomy" id="1121477"/>
    <lineage>
        <taxon>Bacteria</taxon>
        <taxon>Pseudomonadati</taxon>
        <taxon>Pseudomonadota</taxon>
        <taxon>Alphaproteobacteria</taxon>
        <taxon>Hyphomicrobiales</taxon>
        <taxon>Devosiaceae</taxon>
        <taxon>Devosia</taxon>
    </lineage>
</organism>
<dbReference type="GO" id="GO:0016787">
    <property type="term" value="F:hydrolase activity"/>
    <property type="evidence" value="ECO:0007669"/>
    <property type="project" value="UniProtKB-KW"/>
</dbReference>
<dbReference type="Gene3D" id="1.10.150.240">
    <property type="entry name" value="Putative phosphatase, domain 2"/>
    <property type="match status" value="1"/>
</dbReference>
<dbReference type="NCBIfam" id="TIGR01509">
    <property type="entry name" value="HAD-SF-IA-v3"/>
    <property type="match status" value="1"/>
</dbReference>
<evidence type="ECO:0000313" key="8">
    <source>
        <dbReference type="Proteomes" id="UP000184533"/>
    </source>
</evidence>
<dbReference type="Proteomes" id="UP000184533">
    <property type="component" value="Unassembled WGS sequence"/>
</dbReference>
<name>A0A0F5LVY7_9HYPH</name>
<evidence type="ECO:0000313" key="6">
    <source>
        <dbReference type="EMBL" id="SHE34177.1"/>
    </source>
</evidence>
<evidence type="ECO:0000313" key="5">
    <source>
        <dbReference type="EMBL" id="KKB85817.1"/>
    </source>
</evidence>
<reference evidence="5 7" key="1">
    <citation type="submission" date="2015-03" db="EMBL/GenBank/DDBJ databases">
        <authorList>
            <person name="Hassan Y.I."/>
            <person name="Lepp D."/>
            <person name="Zhou T."/>
        </authorList>
    </citation>
    <scope>NUCLEOTIDE SEQUENCE [LARGE SCALE GENOMIC DNA]</scope>
    <source>
        <strain evidence="5 7">DSM 17137</strain>
    </source>
</reference>
<dbReference type="PANTHER" id="PTHR46193:SF10">
    <property type="entry name" value="6-PHOSPHOGLUCONATE PHOSPHATASE"/>
    <property type="match status" value="1"/>
</dbReference>
<comment type="similarity">
    <text evidence="2">Belongs to the HAD-like hydrolase superfamily. CbbY/CbbZ/Gph/YieH family.</text>
</comment>
<dbReference type="Gene3D" id="3.40.50.1000">
    <property type="entry name" value="HAD superfamily/HAD-like"/>
    <property type="match status" value="1"/>
</dbReference>
<dbReference type="InterPro" id="IPR006439">
    <property type="entry name" value="HAD-SF_hydro_IA"/>
</dbReference>
<comment type="cofactor">
    <cofactor evidence="1">
        <name>Mg(2+)</name>
        <dbReference type="ChEBI" id="CHEBI:18420"/>
    </cofactor>
</comment>
<evidence type="ECO:0000256" key="4">
    <source>
        <dbReference type="ARBA" id="ARBA00022842"/>
    </source>
</evidence>
<dbReference type="STRING" id="1121477.SAMN02745223_00113"/>
<dbReference type="InterPro" id="IPR036412">
    <property type="entry name" value="HAD-like_sf"/>
</dbReference>
<keyword evidence="4" id="KW-0460">Magnesium</keyword>
<dbReference type="EMBL" id="LAJF01000045">
    <property type="protein sequence ID" value="KKB85817.1"/>
    <property type="molecule type" value="Genomic_DNA"/>
</dbReference>
<dbReference type="AlphaFoldDB" id="A0A0F5LVY7"/>
<dbReference type="InterPro" id="IPR023198">
    <property type="entry name" value="PGP-like_dom2"/>
</dbReference>
<gene>
    <name evidence="6" type="ORF">SAMN02745223_00113</name>
    <name evidence="5" type="ORF">VW29_05885</name>
</gene>
<evidence type="ECO:0000256" key="2">
    <source>
        <dbReference type="ARBA" id="ARBA00006171"/>
    </source>
</evidence>
<keyword evidence="3" id="KW-0479">Metal-binding</keyword>
<evidence type="ECO:0000256" key="1">
    <source>
        <dbReference type="ARBA" id="ARBA00001946"/>
    </source>
</evidence>
<evidence type="ECO:0000313" key="7">
    <source>
        <dbReference type="Proteomes" id="UP000033608"/>
    </source>
</evidence>
<dbReference type="Pfam" id="PF00702">
    <property type="entry name" value="Hydrolase"/>
    <property type="match status" value="1"/>
</dbReference>
<dbReference type="Proteomes" id="UP000033608">
    <property type="component" value="Unassembled WGS sequence"/>
</dbReference>
<evidence type="ECO:0000256" key="3">
    <source>
        <dbReference type="ARBA" id="ARBA00022723"/>
    </source>
</evidence>
<reference evidence="6 8" key="2">
    <citation type="submission" date="2016-11" db="EMBL/GenBank/DDBJ databases">
        <authorList>
            <person name="Jaros S."/>
            <person name="Januszkiewicz K."/>
            <person name="Wedrychowicz H."/>
        </authorList>
    </citation>
    <scope>NUCLEOTIDE SEQUENCE [LARGE SCALE GENOMIC DNA]</scope>
    <source>
        <strain evidence="6 8">DSM 17137</strain>
    </source>
</reference>
<protein>
    <submittedName>
        <fullName evidence="6">Haloacid dehalogenase superfamily, subfamily IA, variant 3 with third motif having DD or ED</fullName>
    </submittedName>
    <submittedName>
        <fullName evidence="5">Hydrolase</fullName>
    </submittedName>
</protein>
<sequence length="246" mass="26514">MLDRSTPPPADPLDAIGLIIFDCDGVLIDSEPIASSTLAESMRAMGIAITDQQAHEKYTGNAIRIIRAMIEQEYSVDGEPLFALWHDKLFPAFAERLAPMPGMLEVVSRLDRPKCVASNSAMDRLERSLGHLELWAQFVPHVFSADAVSRPKPAPDLMFYCAEQFGVDPASCVMIDDSPHGIEAAVAAGMLCIGFVDPTDPRPGRTNLLMAVGALTVAHGADELPAALALANRTLAERLVKHAARS</sequence>
<dbReference type="SFLD" id="SFLDG01129">
    <property type="entry name" value="C1.5:_HAD__Beta-PGM__Phosphata"/>
    <property type="match status" value="1"/>
</dbReference>
<keyword evidence="5" id="KW-0378">Hydrolase</keyword>